<keyword evidence="5" id="KW-1185">Reference proteome</keyword>
<feature type="compositionally biased region" description="Basic and acidic residues" evidence="3">
    <location>
        <begin position="25"/>
        <end position="34"/>
    </location>
</feature>
<evidence type="ECO:0000256" key="2">
    <source>
        <dbReference type="PROSITE-ProRule" id="PRU00708"/>
    </source>
</evidence>
<dbReference type="PANTHER" id="PTHR47926">
    <property type="entry name" value="PENTATRICOPEPTIDE REPEAT-CONTAINING PROTEIN"/>
    <property type="match status" value="1"/>
</dbReference>
<dbReference type="GO" id="GO:0009451">
    <property type="term" value="P:RNA modification"/>
    <property type="evidence" value="ECO:0007669"/>
    <property type="project" value="InterPro"/>
</dbReference>
<feature type="repeat" description="PPR" evidence="2">
    <location>
        <begin position="228"/>
        <end position="258"/>
    </location>
</feature>
<dbReference type="EMBL" id="CM017884">
    <property type="protein sequence ID" value="KAG1366420.1"/>
    <property type="molecule type" value="Genomic_DNA"/>
</dbReference>
<dbReference type="Pfam" id="PF13041">
    <property type="entry name" value="PPR_2"/>
    <property type="match status" value="1"/>
</dbReference>
<dbReference type="AlphaFoldDB" id="A0A8K0NBT3"/>
<dbReference type="PROSITE" id="PS51375">
    <property type="entry name" value="PPR"/>
    <property type="match status" value="2"/>
</dbReference>
<reference evidence="4" key="1">
    <citation type="journal article" date="2017" name="Gigascience">
        <title>The genome draft of coconut (Cocos nucifera).</title>
        <authorList>
            <person name="Xiao Y."/>
            <person name="Xu P."/>
            <person name="Fan H."/>
            <person name="Baudouin L."/>
            <person name="Xia W."/>
            <person name="Bocs S."/>
            <person name="Xu J."/>
            <person name="Li Q."/>
            <person name="Guo A."/>
            <person name="Zhou L."/>
            <person name="Li J."/>
            <person name="Wu Y."/>
            <person name="Ma Z."/>
            <person name="Armero A."/>
            <person name="Issali A.E."/>
            <person name="Liu N."/>
            <person name="Peng M."/>
            <person name="Yang Y."/>
        </authorList>
    </citation>
    <scope>NUCLEOTIDE SEQUENCE</scope>
    <source>
        <tissue evidence="4">Spear leaf of Hainan Tall coconut</tissue>
    </source>
</reference>
<sequence>MRVSASKSPSSAHADGAATKGKRRLSSDHLSRSSERLPAKNSFVQFRRLQRRGPSSIDSYALLRVLRARTKASSRVEKTQLHTFAITLGFESIVHLQTALITMYSEMGSINDAHRLFDKTSCRTVVCWTALISAYVNNGRPGKALELFRHMRLENVEPDRITITIALSACADLGALDAGEWIHMYIYRHSSMGLGEDLILRNALINMYAKCGHIQAAHHLFDSTKQRDVTTWTSMIVALALHGRANEALLLFAEMKESMSSHSNGCRVSPNHVTFVGVLMACSHAGLVSEGQFHWESMQRDYNLKPQLAHYGCMVDLFCRAGLLEDAYAFIKEMPVQCNAVIWRTLLAACSLHGNVSLGALARRRLLELEPDHAGDDVTMSNVYAAAGLWDEKQDVRKRMKRRRDPGGSLIEVGSRKHEFVSADRRHLREKGMQEVLQSIVENSRALVHVPDADITVDGMETNMDDS</sequence>
<protein>
    <submittedName>
        <fullName evidence="4">Tetratricopeptide-like helical domain containing protein</fullName>
    </submittedName>
</protein>
<reference evidence="4" key="2">
    <citation type="submission" date="2019-07" db="EMBL/GenBank/DDBJ databases">
        <authorList>
            <person name="Yang Y."/>
            <person name="Bocs S."/>
            <person name="Baudouin L."/>
        </authorList>
    </citation>
    <scope>NUCLEOTIDE SEQUENCE</scope>
    <source>
        <tissue evidence="4">Spear leaf of Hainan Tall coconut</tissue>
    </source>
</reference>
<dbReference type="Pfam" id="PF12854">
    <property type="entry name" value="PPR_1"/>
    <property type="match status" value="1"/>
</dbReference>
<dbReference type="FunFam" id="1.25.40.10:FF:000090">
    <property type="entry name" value="Pentatricopeptide repeat-containing protein, chloroplastic"/>
    <property type="match status" value="1"/>
</dbReference>
<comment type="caution">
    <text evidence="4">The sequence shown here is derived from an EMBL/GenBank/DDBJ whole genome shotgun (WGS) entry which is preliminary data.</text>
</comment>
<evidence type="ECO:0000256" key="1">
    <source>
        <dbReference type="ARBA" id="ARBA00022737"/>
    </source>
</evidence>
<organism evidence="4 5">
    <name type="scientific">Cocos nucifera</name>
    <name type="common">Coconut palm</name>
    <dbReference type="NCBI Taxonomy" id="13894"/>
    <lineage>
        <taxon>Eukaryota</taxon>
        <taxon>Viridiplantae</taxon>
        <taxon>Streptophyta</taxon>
        <taxon>Embryophyta</taxon>
        <taxon>Tracheophyta</taxon>
        <taxon>Spermatophyta</taxon>
        <taxon>Magnoliopsida</taxon>
        <taxon>Liliopsida</taxon>
        <taxon>Arecaceae</taxon>
        <taxon>Arecoideae</taxon>
        <taxon>Cocoseae</taxon>
        <taxon>Attaleinae</taxon>
        <taxon>Cocos</taxon>
    </lineage>
</organism>
<dbReference type="InterPro" id="IPR046960">
    <property type="entry name" value="PPR_At4g14850-like_plant"/>
</dbReference>
<evidence type="ECO:0000313" key="5">
    <source>
        <dbReference type="Proteomes" id="UP000797356"/>
    </source>
</evidence>
<feature type="compositionally biased region" description="Polar residues" evidence="3">
    <location>
        <begin position="1"/>
        <end position="11"/>
    </location>
</feature>
<dbReference type="InterPro" id="IPR011990">
    <property type="entry name" value="TPR-like_helical_dom_sf"/>
</dbReference>
<evidence type="ECO:0000313" key="4">
    <source>
        <dbReference type="EMBL" id="KAG1366420.1"/>
    </source>
</evidence>
<dbReference type="OrthoDB" id="736185at2759"/>
<dbReference type="Gene3D" id="1.25.40.10">
    <property type="entry name" value="Tetratricopeptide repeat domain"/>
    <property type="match status" value="3"/>
</dbReference>
<dbReference type="GO" id="GO:0003729">
    <property type="term" value="F:mRNA binding"/>
    <property type="evidence" value="ECO:0007669"/>
    <property type="project" value="UniProtKB-ARBA"/>
</dbReference>
<dbReference type="NCBIfam" id="TIGR00756">
    <property type="entry name" value="PPR"/>
    <property type="match status" value="3"/>
</dbReference>
<dbReference type="Pfam" id="PF20431">
    <property type="entry name" value="E_motif"/>
    <property type="match status" value="1"/>
</dbReference>
<dbReference type="PANTHER" id="PTHR47926:SF347">
    <property type="entry name" value="PENTATRICOPEPTIDE REPEAT-CONTAINING PROTEIN"/>
    <property type="match status" value="1"/>
</dbReference>
<dbReference type="InterPro" id="IPR002885">
    <property type="entry name" value="PPR_rpt"/>
</dbReference>
<accession>A0A8K0NBT3</accession>
<dbReference type="SUPFAM" id="SSF48452">
    <property type="entry name" value="TPR-like"/>
    <property type="match status" value="1"/>
</dbReference>
<dbReference type="FunFam" id="1.25.40.10:FF:000073">
    <property type="entry name" value="Pentatricopeptide repeat-containing protein chloroplastic"/>
    <property type="match status" value="1"/>
</dbReference>
<dbReference type="Pfam" id="PF01535">
    <property type="entry name" value="PPR"/>
    <property type="match status" value="2"/>
</dbReference>
<gene>
    <name evidence="4" type="ORF">COCNU_13G002100</name>
</gene>
<keyword evidence="1" id="KW-0677">Repeat</keyword>
<dbReference type="InterPro" id="IPR046848">
    <property type="entry name" value="E_motif"/>
</dbReference>
<name>A0A8K0NBT3_COCNU</name>
<dbReference type="Proteomes" id="UP000797356">
    <property type="component" value="Chromosome 13"/>
</dbReference>
<proteinExistence type="predicted"/>
<evidence type="ECO:0000256" key="3">
    <source>
        <dbReference type="SAM" id="MobiDB-lite"/>
    </source>
</evidence>
<feature type="repeat" description="PPR" evidence="2">
    <location>
        <begin position="124"/>
        <end position="158"/>
    </location>
</feature>
<feature type="region of interest" description="Disordered" evidence="3">
    <location>
        <begin position="1"/>
        <end position="34"/>
    </location>
</feature>